<keyword evidence="10" id="KW-1185">Reference proteome</keyword>
<comment type="caution">
    <text evidence="9">The sequence shown here is derived from an EMBL/GenBank/DDBJ whole genome shotgun (WGS) entry which is preliminary data.</text>
</comment>
<name>A0A1L7WB15_FUSPR</name>
<evidence type="ECO:0000256" key="5">
    <source>
        <dbReference type="ARBA" id="ARBA00023004"/>
    </source>
</evidence>
<keyword evidence="9" id="KW-0503">Monooxygenase</keyword>
<dbReference type="RefSeq" id="XP_031090154.1">
    <property type="nucleotide sequence ID" value="XM_031224945.1"/>
</dbReference>
<accession>A0A1L7WB15</accession>
<dbReference type="SUPFAM" id="SSF48264">
    <property type="entry name" value="Cytochrome P450"/>
    <property type="match status" value="1"/>
</dbReference>
<dbReference type="InterPro" id="IPR017972">
    <property type="entry name" value="Cyt_P450_CS"/>
</dbReference>
<evidence type="ECO:0000256" key="2">
    <source>
        <dbReference type="ARBA" id="ARBA00010617"/>
    </source>
</evidence>
<comment type="similarity">
    <text evidence="2">Belongs to the cytochrome P450 family.</text>
</comment>
<dbReference type="EMBL" id="FJOF01000018">
    <property type="protein sequence ID" value="CZR49655.1"/>
    <property type="molecule type" value="Genomic_DNA"/>
</dbReference>
<dbReference type="Pfam" id="PF00067">
    <property type="entry name" value="p450"/>
    <property type="match status" value="1"/>
</dbReference>
<dbReference type="PANTHER" id="PTHR24305">
    <property type="entry name" value="CYTOCHROME P450"/>
    <property type="match status" value="1"/>
</dbReference>
<evidence type="ECO:0000313" key="10">
    <source>
        <dbReference type="Proteomes" id="UP000183971"/>
    </source>
</evidence>
<dbReference type="GO" id="GO:0020037">
    <property type="term" value="F:heme binding"/>
    <property type="evidence" value="ECO:0007669"/>
    <property type="project" value="InterPro"/>
</dbReference>
<dbReference type="PROSITE" id="PS00086">
    <property type="entry name" value="CYTOCHROME_P450"/>
    <property type="match status" value="1"/>
</dbReference>
<dbReference type="InterPro" id="IPR036396">
    <property type="entry name" value="Cyt_P450_sf"/>
</dbReference>
<gene>
    <name evidence="9" type="ORF">FPRO_14866</name>
</gene>
<keyword evidence="7" id="KW-0472">Membrane</keyword>
<feature type="binding site" description="axial binding residue" evidence="6">
    <location>
        <position position="834"/>
    </location>
    <ligand>
        <name>heme</name>
        <dbReference type="ChEBI" id="CHEBI:30413"/>
    </ligand>
    <ligandPart>
        <name>Fe</name>
        <dbReference type="ChEBI" id="CHEBI:18248"/>
    </ligandPart>
</feature>
<dbReference type="InterPro" id="IPR050121">
    <property type="entry name" value="Cytochrome_P450_monoxygenase"/>
</dbReference>
<proteinExistence type="inferred from homology"/>
<feature type="transmembrane region" description="Helical" evidence="7">
    <location>
        <begin position="199"/>
        <end position="222"/>
    </location>
</feature>
<keyword evidence="3 6" id="KW-0349">Heme</keyword>
<dbReference type="GO" id="GO:0004497">
    <property type="term" value="F:monooxygenase activity"/>
    <property type="evidence" value="ECO:0007669"/>
    <property type="project" value="UniProtKB-KW"/>
</dbReference>
<dbReference type="GO" id="GO:0016705">
    <property type="term" value="F:oxidoreductase activity, acting on paired donors, with incorporation or reduction of molecular oxygen"/>
    <property type="evidence" value="ECO:0007669"/>
    <property type="project" value="InterPro"/>
</dbReference>
<sequence length="893" mass="101866">MSKPVVLEDITGGSAKATHLCLWGNPSHVRNIAKVLRDEYSENELYIQPAEKNRGTFTYDGIELGGERVCAEIEDKLHDIESQGVSGHQLFTIDKFRDTGRPLLAVLADPDSIFMSGLKKFKRRTLYSNIVNDRTVLHYTSAITKHDPYADLDKVNLNYLKGYEGMILDPDHPIVLRPKLQQDAQLTKYKALNKWVKSILVILRVGLIMPIVVVVFLTYSTVQTVRSANRIKAHESGKGGFTVKQYRMPLRIQETREETEQACKVLNSSQNQKYLAASDSEDCLTYDADHRKLLKKRRRISTSRQLTLALIPDQFEMIENLDAAGWRKFHVHIQKHRYSHAAIVVRMDKENFADGWVVSKHFARTFHELPPVLRKHVSFKNPWDIRWTLESAMVSTILQRLLAIAALGIIWISVLVVFRLYFHPLAKYPGPKLAACSQLWFIQAWTGGRYPSTLRKTHDEYGDVVRIAPNELSFNSPVAYKDIYARASKEDQFLKSEILYSTGSSTARPNIVFSRDPQDHRLQRHELSHAFSDKSLSMAQFVIEDYTELFVTQLAEKGGPQTKGVDVSVVYNWLTFDIIGHLTFGESFGCVKQWKGSEWVRLILDFAEQLSLGTVLNRLSVPSFALSVLMPTSFKNSLISHDRATDEKIDLLIQNSKVQDDERKQSLQQSYFFNRMIREGEFDPIHVREQAKVMMLAGSETTATFLAGVTCLLLQHPETLTKLQNEIRSAFDSKKDITKESTLKLQYLSGVIEEGLRLFPPAPFGLPRVCPPGAVIDGRAIPTGTIVSVDSFSMSHDAHSFSNPDEFRPERWIGGGTGDDLAASRPFSVGRRACLGFKLAYMEARTILAMMIYMYDWELVNPELDWFNQLRFHMTWKKPELLVRFHPRSKKQD</sequence>
<keyword evidence="9" id="KW-0560">Oxidoreductase</keyword>
<dbReference type="VEuPathDB" id="FungiDB:FPRO_14866"/>
<evidence type="ECO:0000256" key="6">
    <source>
        <dbReference type="PIRSR" id="PIRSR602401-1"/>
    </source>
</evidence>
<dbReference type="PRINTS" id="PR00463">
    <property type="entry name" value="EP450I"/>
</dbReference>
<evidence type="ECO:0000256" key="7">
    <source>
        <dbReference type="SAM" id="Phobius"/>
    </source>
</evidence>
<keyword evidence="5 6" id="KW-0408">Iron</keyword>
<comment type="cofactor">
    <cofactor evidence="1 6">
        <name>heme</name>
        <dbReference type="ChEBI" id="CHEBI:30413"/>
    </cofactor>
</comment>
<dbReference type="PANTHER" id="PTHR24305:SF210">
    <property type="entry name" value="CYTOCHROME P450 MONOOXYGENASE ASQL-RELATED"/>
    <property type="match status" value="1"/>
</dbReference>
<dbReference type="GeneID" id="42059723"/>
<protein>
    <submittedName>
        <fullName evidence="9">Related to isotrichodermin C-15 hydroxylase (Cytochrome P-450 monooxygenase CYP65A1)</fullName>
    </submittedName>
</protein>
<keyword evidence="7" id="KW-1133">Transmembrane helix</keyword>
<reference evidence="10" key="1">
    <citation type="journal article" date="2016" name="Genome Biol. Evol.">
        <title>Comparative 'omics' of the Fusarium fujikuroi species complex highlights differences in genetic potential and metabolite synthesis.</title>
        <authorList>
            <person name="Niehaus E.-M."/>
            <person name="Muensterkoetter M."/>
            <person name="Proctor R.H."/>
            <person name="Brown D.W."/>
            <person name="Sharon A."/>
            <person name="Idan Y."/>
            <person name="Oren-Young L."/>
            <person name="Sieber C.M."/>
            <person name="Novak O."/>
            <person name="Pencik A."/>
            <person name="Tarkowska D."/>
            <person name="Hromadova K."/>
            <person name="Freeman S."/>
            <person name="Maymon M."/>
            <person name="Elazar M."/>
            <person name="Youssef S.A."/>
            <person name="El-Shabrawy E.S.M."/>
            <person name="Shalaby A.B.A."/>
            <person name="Houterman P."/>
            <person name="Brock N.L."/>
            <person name="Burkhardt I."/>
            <person name="Tsavkelova E.A."/>
            <person name="Dickschat J.S."/>
            <person name="Galuszka P."/>
            <person name="Gueldener U."/>
            <person name="Tudzynski B."/>
        </authorList>
    </citation>
    <scope>NUCLEOTIDE SEQUENCE [LARGE SCALE GENOMIC DNA]</scope>
    <source>
        <strain evidence="10">ET1</strain>
    </source>
</reference>
<dbReference type="Gene3D" id="1.10.630.10">
    <property type="entry name" value="Cytochrome P450"/>
    <property type="match status" value="1"/>
</dbReference>
<dbReference type="Pfam" id="PF05057">
    <property type="entry name" value="DUF676"/>
    <property type="match status" value="1"/>
</dbReference>
<dbReference type="InterPro" id="IPR002401">
    <property type="entry name" value="Cyt_P450_E_grp-I"/>
</dbReference>
<evidence type="ECO:0000256" key="1">
    <source>
        <dbReference type="ARBA" id="ARBA00001971"/>
    </source>
</evidence>
<dbReference type="InterPro" id="IPR007751">
    <property type="entry name" value="DUF676_lipase-like"/>
</dbReference>
<organism evidence="9 10">
    <name type="scientific">Fusarium proliferatum (strain ET1)</name>
    <name type="common">Orchid endophyte fungus</name>
    <dbReference type="NCBI Taxonomy" id="1227346"/>
    <lineage>
        <taxon>Eukaryota</taxon>
        <taxon>Fungi</taxon>
        <taxon>Dikarya</taxon>
        <taxon>Ascomycota</taxon>
        <taxon>Pezizomycotina</taxon>
        <taxon>Sordariomycetes</taxon>
        <taxon>Hypocreomycetidae</taxon>
        <taxon>Hypocreales</taxon>
        <taxon>Nectriaceae</taxon>
        <taxon>Fusarium</taxon>
        <taxon>Fusarium fujikuroi species complex</taxon>
    </lineage>
</organism>
<keyword evidence="4 6" id="KW-0479">Metal-binding</keyword>
<dbReference type="Proteomes" id="UP000183971">
    <property type="component" value="Unassembled WGS sequence"/>
</dbReference>
<feature type="domain" description="DUF676" evidence="8">
    <location>
        <begin position="80"/>
        <end position="140"/>
    </location>
</feature>
<evidence type="ECO:0000313" key="9">
    <source>
        <dbReference type="EMBL" id="CZR49655.1"/>
    </source>
</evidence>
<dbReference type="GO" id="GO:0005506">
    <property type="term" value="F:iron ion binding"/>
    <property type="evidence" value="ECO:0007669"/>
    <property type="project" value="InterPro"/>
</dbReference>
<dbReference type="AlphaFoldDB" id="A0A1L7WB15"/>
<evidence type="ECO:0000256" key="3">
    <source>
        <dbReference type="ARBA" id="ARBA00022617"/>
    </source>
</evidence>
<feature type="transmembrane region" description="Helical" evidence="7">
    <location>
        <begin position="401"/>
        <end position="422"/>
    </location>
</feature>
<dbReference type="InterPro" id="IPR001128">
    <property type="entry name" value="Cyt_P450"/>
</dbReference>
<dbReference type="PRINTS" id="PR00385">
    <property type="entry name" value="P450"/>
</dbReference>
<evidence type="ECO:0000256" key="4">
    <source>
        <dbReference type="ARBA" id="ARBA00022723"/>
    </source>
</evidence>
<evidence type="ECO:0000259" key="8">
    <source>
        <dbReference type="Pfam" id="PF05057"/>
    </source>
</evidence>
<keyword evidence="7" id="KW-0812">Transmembrane</keyword>
<dbReference type="CDD" id="cd11058">
    <property type="entry name" value="CYP60B-like"/>
    <property type="match status" value="1"/>
</dbReference>